<comment type="caution">
    <text evidence="1">The sequence shown here is derived from an EMBL/GenBank/DDBJ whole genome shotgun (WGS) entry which is preliminary data.</text>
</comment>
<dbReference type="Pfam" id="PF10825">
    <property type="entry name" value="DUF2752"/>
    <property type="match status" value="1"/>
</dbReference>
<protein>
    <submittedName>
        <fullName evidence="1">DUF2752 domain-containing protein</fullName>
    </submittedName>
</protein>
<dbReference type="EMBL" id="JBBEGL010000002">
    <property type="protein sequence ID" value="MEJ2886424.1"/>
    <property type="molecule type" value="Genomic_DNA"/>
</dbReference>
<organism evidence="1 2">
    <name type="scientific">Actinomycetospora aeridis</name>
    <dbReference type="NCBI Taxonomy" id="3129231"/>
    <lineage>
        <taxon>Bacteria</taxon>
        <taxon>Bacillati</taxon>
        <taxon>Actinomycetota</taxon>
        <taxon>Actinomycetes</taxon>
        <taxon>Pseudonocardiales</taxon>
        <taxon>Pseudonocardiaceae</taxon>
        <taxon>Actinomycetospora</taxon>
    </lineage>
</organism>
<reference evidence="1 2" key="1">
    <citation type="submission" date="2024-03" db="EMBL/GenBank/DDBJ databases">
        <title>Actinomycetospora sp. OC33-EN06, a novel actinomycete isolated from wild orchid (Aerides multiflora).</title>
        <authorList>
            <person name="Suriyachadkun C."/>
        </authorList>
    </citation>
    <scope>NUCLEOTIDE SEQUENCE [LARGE SCALE GENOMIC DNA]</scope>
    <source>
        <strain evidence="1 2">OC33-EN06</strain>
    </source>
</reference>
<keyword evidence="2" id="KW-1185">Reference proteome</keyword>
<dbReference type="Proteomes" id="UP001370100">
    <property type="component" value="Unassembled WGS sequence"/>
</dbReference>
<name>A0ABU8N385_9PSEU</name>
<dbReference type="RefSeq" id="WP_337712908.1">
    <property type="nucleotide sequence ID" value="NZ_JBBEGL010000002.1"/>
</dbReference>
<accession>A0ABU8N385</accession>
<proteinExistence type="predicted"/>
<evidence type="ECO:0000313" key="2">
    <source>
        <dbReference type="Proteomes" id="UP001370100"/>
    </source>
</evidence>
<evidence type="ECO:0000313" key="1">
    <source>
        <dbReference type="EMBL" id="MEJ2886424.1"/>
    </source>
</evidence>
<sequence>MTTADRVLAAAAGYVLAAGVAGRREGPVVCPWRRLTGHRCPACGLTRSIGRTSRLDLTGARAAHPAGPAVAVTVLALTVIRLRDRLGRR</sequence>
<dbReference type="InterPro" id="IPR021215">
    <property type="entry name" value="DUF2752"/>
</dbReference>
<gene>
    <name evidence="1" type="ORF">WCD41_08150</name>
</gene>